<organism evidence="2 3">
    <name type="scientific">Peronospora destructor</name>
    <dbReference type="NCBI Taxonomy" id="86335"/>
    <lineage>
        <taxon>Eukaryota</taxon>
        <taxon>Sar</taxon>
        <taxon>Stramenopiles</taxon>
        <taxon>Oomycota</taxon>
        <taxon>Peronosporomycetes</taxon>
        <taxon>Peronosporales</taxon>
        <taxon>Peronosporaceae</taxon>
        <taxon>Peronospora</taxon>
    </lineage>
</organism>
<sequence length="143" mass="15627">MRTIHSFSIPQFGIKPFKAQDAALHSFGDAGRMLTVAVANPRSKVQELLTLMEAKDSRLCGCGYLNYGGVPLRASRFVMDYGIQNHATLDLSRRLQGGCFSVSIFLWILIFICCLISVCTCGLSLPMALCLLPPALLLPLCCL</sequence>
<dbReference type="EMBL" id="CANTFM010000293">
    <property type="protein sequence ID" value="CAI5717119.1"/>
    <property type="molecule type" value="Genomic_DNA"/>
</dbReference>
<dbReference type="SUPFAM" id="SSF54236">
    <property type="entry name" value="Ubiquitin-like"/>
    <property type="match status" value="1"/>
</dbReference>
<reference evidence="2" key="1">
    <citation type="submission" date="2022-12" db="EMBL/GenBank/DDBJ databases">
        <authorList>
            <person name="Webb A."/>
        </authorList>
    </citation>
    <scope>NUCLEOTIDE SEQUENCE</scope>
    <source>
        <strain evidence="2">Pd1</strain>
    </source>
</reference>
<evidence type="ECO:0000256" key="1">
    <source>
        <dbReference type="SAM" id="Phobius"/>
    </source>
</evidence>
<evidence type="ECO:0000313" key="3">
    <source>
        <dbReference type="Proteomes" id="UP001162029"/>
    </source>
</evidence>
<accession>A0AAV0T8Q2</accession>
<dbReference type="InterPro" id="IPR029071">
    <property type="entry name" value="Ubiquitin-like_domsf"/>
</dbReference>
<keyword evidence="1" id="KW-0472">Membrane</keyword>
<keyword evidence="1" id="KW-0812">Transmembrane</keyword>
<keyword evidence="3" id="KW-1185">Reference proteome</keyword>
<evidence type="ECO:0000313" key="2">
    <source>
        <dbReference type="EMBL" id="CAI5717119.1"/>
    </source>
</evidence>
<protein>
    <submittedName>
        <fullName evidence="2">Uncharacterized protein</fullName>
    </submittedName>
</protein>
<feature type="transmembrane region" description="Helical" evidence="1">
    <location>
        <begin position="104"/>
        <end position="129"/>
    </location>
</feature>
<dbReference type="AlphaFoldDB" id="A0AAV0T8Q2"/>
<comment type="caution">
    <text evidence="2">The sequence shown here is derived from an EMBL/GenBank/DDBJ whole genome shotgun (WGS) entry which is preliminary data.</text>
</comment>
<gene>
    <name evidence="2" type="ORF">PDE001_LOCUS1627</name>
</gene>
<name>A0AAV0T8Q2_9STRA</name>
<proteinExistence type="predicted"/>
<keyword evidence="1" id="KW-1133">Transmembrane helix</keyword>
<dbReference type="Proteomes" id="UP001162029">
    <property type="component" value="Unassembled WGS sequence"/>
</dbReference>